<organism evidence="4">
    <name type="scientific">Gongylonema pulchrum</name>
    <dbReference type="NCBI Taxonomy" id="637853"/>
    <lineage>
        <taxon>Eukaryota</taxon>
        <taxon>Metazoa</taxon>
        <taxon>Ecdysozoa</taxon>
        <taxon>Nematoda</taxon>
        <taxon>Chromadorea</taxon>
        <taxon>Rhabditida</taxon>
        <taxon>Spirurina</taxon>
        <taxon>Spiruromorpha</taxon>
        <taxon>Spiruroidea</taxon>
        <taxon>Gongylonematidae</taxon>
        <taxon>Gongylonema</taxon>
    </lineage>
</organism>
<keyword evidence="1" id="KW-0812">Transmembrane</keyword>
<keyword evidence="1" id="KW-0472">Membrane</keyword>
<dbReference type="AlphaFoldDB" id="A0A183E6T0"/>
<evidence type="ECO:0000313" key="2">
    <source>
        <dbReference type="EMBL" id="VDN28324.1"/>
    </source>
</evidence>
<evidence type="ECO:0000313" key="4">
    <source>
        <dbReference type="WBParaSite" id="GPUH_0001669301-mRNA-1"/>
    </source>
</evidence>
<keyword evidence="1" id="KW-1133">Transmembrane helix</keyword>
<evidence type="ECO:0000256" key="1">
    <source>
        <dbReference type="SAM" id="Phobius"/>
    </source>
</evidence>
<feature type="transmembrane region" description="Helical" evidence="1">
    <location>
        <begin position="47"/>
        <end position="68"/>
    </location>
</feature>
<gene>
    <name evidence="2" type="ORF">GPUH_LOCUS16671</name>
</gene>
<sequence>MFAGPRAGDQRNVGAVPEKMQTMNINCTEIYGAVEEKVDDPDKKARVISISFLFPFKSVLVIAFLSLCAQQALRRFQFCL</sequence>
<protein>
    <submittedName>
        <fullName evidence="2 4">Uncharacterized protein</fullName>
    </submittedName>
</protein>
<dbReference type="EMBL" id="UYRT01084080">
    <property type="protein sequence ID" value="VDN28324.1"/>
    <property type="molecule type" value="Genomic_DNA"/>
</dbReference>
<dbReference type="WBParaSite" id="GPUH_0001669301-mRNA-1">
    <property type="protein sequence ID" value="GPUH_0001669301-mRNA-1"/>
    <property type="gene ID" value="GPUH_0001669301"/>
</dbReference>
<name>A0A183E6T0_9BILA</name>
<dbReference type="Proteomes" id="UP000271098">
    <property type="component" value="Unassembled WGS sequence"/>
</dbReference>
<accession>A0A183E6T0</accession>
<reference evidence="4" key="1">
    <citation type="submission" date="2016-06" db="UniProtKB">
        <authorList>
            <consortium name="WormBaseParasite"/>
        </authorList>
    </citation>
    <scope>IDENTIFICATION</scope>
</reference>
<proteinExistence type="predicted"/>
<reference evidence="2 3" key="2">
    <citation type="submission" date="2018-11" db="EMBL/GenBank/DDBJ databases">
        <authorList>
            <consortium name="Pathogen Informatics"/>
        </authorList>
    </citation>
    <scope>NUCLEOTIDE SEQUENCE [LARGE SCALE GENOMIC DNA]</scope>
</reference>
<keyword evidence="3" id="KW-1185">Reference proteome</keyword>
<evidence type="ECO:0000313" key="3">
    <source>
        <dbReference type="Proteomes" id="UP000271098"/>
    </source>
</evidence>